<dbReference type="Proteomes" id="UP001596395">
    <property type="component" value="Unassembled WGS sequence"/>
</dbReference>
<name>A0ABD5VEA9_9EURY</name>
<gene>
    <name evidence="1" type="ORF">ACFQGB_12650</name>
</gene>
<protein>
    <submittedName>
        <fullName evidence="1">Uncharacterized protein</fullName>
    </submittedName>
</protein>
<proteinExistence type="predicted"/>
<dbReference type="EMBL" id="JBHSXN010000002">
    <property type="protein sequence ID" value="MFC6953715.1"/>
    <property type="molecule type" value="Genomic_DNA"/>
</dbReference>
<dbReference type="RefSeq" id="WP_336350668.1">
    <property type="nucleotide sequence ID" value="NZ_JAZAQL010000002.1"/>
</dbReference>
<keyword evidence="2" id="KW-1185">Reference proteome</keyword>
<sequence>MGSTDWEVFDYERQQVTATFYWEPTPEVKAFFEAMGYWVRPHQLNPESDYYVEYY</sequence>
<accession>A0ABD5VEA9</accession>
<evidence type="ECO:0000313" key="2">
    <source>
        <dbReference type="Proteomes" id="UP001596395"/>
    </source>
</evidence>
<evidence type="ECO:0000313" key="1">
    <source>
        <dbReference type="EMBL" id="MFC6953715.1"/>
    </source>
</evidence>
<reference evidence="1 2" key="1">
    <citation type="journal article" date="2019" name="Int. J. Syst. Evol. Microbiol.">
        <title>The Global Catalogue of Microorganisms (GCM) 10K type strain sequencing project: providing services to taxonomists for standard genome sequencing and annotation.</title>
        <authorList>
            <consortium name="The Broad Institute Genomics Platform"/>
            <consortium name="The Broad Institute Genome Sequencing Center for Infectious Disease"/>
            <person name="Wu L."/>
            <person name="Ma J."/>
        </authorList>
    </citation>
    <scope>NUCLEOTIDE SEQUENCE [LARGE SCALE GENOMIC DNA]</scope>
    <source>
        <strain evidence="1 2">GX26</strain>
    </source>
</reference>
<comment type="caution">
    <text evidence="1">The sequence shown here is derived from an EMBL/GenBank/DDBJ whole genome shotgun (WGS) entry which is preliminary data.</text>
</comment>
<organism evidence="1 2">
    <name type="scientific">Halorubellus litoreus</name>
    <dbReference type="NCBI Taxonomy" id="755308"/>
    <lineage>
        <taxon>Archaea</taxon>
        <taxon>Methanobacteriati</taxon>
        <taxon>Methanobacteriota</taxon>
        <taxon>Stenosarchaea group</taxon>
        <taxon>Halobacteria</taxon>
        <taxon>Halobacteriales</taxon>
        <taxon>Halorubellaceae</taxon>
        <taxon>Halorubellus</taxon>
    </lineage>
</organism>
<dbReference type="AlphaFoldDB" id="A0ABD5VEA9"/>